<dbReference type="InterPro" id="IPR018712">
    <property type="entry name" value="Tle1-like_cat"/>
</dbReference>
<dbReference type="Pfam" id="PF09994">
    <property type="entry name" value="T6SS_Tle1-like_cat"/>
    <property type="match status" value="1"/>
</dbReference>
<keyword evidence="3" id="KW-1185">Reference proteome</keyword>
<gene>
    <name evidence="2" type="ORF">QBC36DRAFT_288748</name>
</gene>
<dbReference type="PANTHER" id="PTHR33840">
    <property type="match status" value="1"/>
</dbReference>
<reference evidence="2" key="2">
    <citation type="submission" date="2023-05" db="EMBL/GenBank/DDBJ databases">
        <authorList>
            <consortium name="Lawrence Berkeley National Laboratory"/>
            <person name="Steindorff A."/>
            <person name="Hensen N."/>
            <person name="Bonometti L."/>
            <person name="Westerberg I."/>
            <person name="Brannstrom I.O."/>
            <person name="Guillou S."/>
            <person name="Cros-Aarteil S."/>
            <person name="Calhoun S."/>
            <person name="Haridas S."/>
            <person name="Kuo A."/>
            <person name="Mondo S."/>
            <person name="Pangilinan J."/>
            <person name="Riley R."/>
            <person name="Labutti K."/>
            <person name="Andreopoulos B."/>
            <person name="Lipzen A."/>
            <person name="Chen C."/>
            <person name="Yanf M."/>
            <person name="Daum C."/>
            <person name="Ng V."/>
            <person name="Clum A."/>
            <person name="Ohm R."/>
            <person name="Martin F."/>
            <person name="Silar P."/>
            <person name="Natvig D."/>
            <person name="Lalanne C."/>
            <person name="Gautier V."/>
            <person name="Ament-Velasquez S.L."/>
            <person name="Kruys A."/>
            <person name="Hutchinson M.I."/>
            <person name="Powell A.J."/>
            <person name="Barry K."/>
            <person name="Miller A.N."/>
            <person name="Grigoriev I.V."/>
            <person name="Debuchy R."/>
            <person name="Gladieux P."/>
            <person name="Thoren M.H."/>
            <person name="Johannesson H."/>
        </authorList>
    </citation>
    <scope>NUCLEOTIDE SEQUENCE</scope>
    <source>
        <strain evidence="2">CBS 892.96</strain>
    </source>
</reference>
<evidence type="ECO:0000259" key="1">
    <source>
        <dbReference type="Pfam" id="PF09994"/>
    </source>
</evidence>
<sequence>MSQQPLQGNGTSKVTEIIDGATGRGISANIRNAYSFISHNYNFDSLHSDQPDEIILVGFSRGAFAVQCLVSFLDDVGLLQSQDLYFLRGLFTLWSNQHFKRWGPSSSNPVNTKLQQYVPRMRVEDEVKLLHEVKIKALLAWGMVSALGLPVQVSPRPLSFVSKGVPSIVKSAFRHLRWMNAE</sequence>
<proteinExistence type="predicted"/>
<dbReference type="PANTHER" id="PTHR33840:SF1">
    <property type="entry name" value="TLE1 PHOSPHOLIPASE DOMAIN-CONTAINING PROTEIN"/>
    <property type="match status" value="1"/>
</dbReference>
<reference evidence="2" key="1">
    <citation type="journal article" date="2023" name="Mol. Phylogenet. Evol.">
        <title>Genome-scale phylogeny and comparative genomics of the fungal order Sordariales.</title>
        <authorList>
            <person name="Hensen N."/>
            <person name="Bonometti L."/>
            <person name="Westerberg I."/>
            <person name="Brannstrom I.O."/>
            <person name="Guillou S."/>
            <person name="Cros-Aarteil S."/>
            <person name="Calhoun S."/>
            <person name="Haridas S."/>
            <person name="Kuo A."/>
            <person name="Mondo S."/>
            <person name="Pangilinan J."/>
            <person name="Riley R."/>
            <person name="LaButti K."/>
            <person name="Andreopoulos B."/>
            <person name="Lipzen A."/>
            <person name="Chen C."/>
            <person name="Yan M."/>
            <person name="Daum C."/>
            <person name="Ng V."/>
            <person name="Clum A."/>
            <person name="Steindorff A."/>
            <person name="Ohm R.A."/>
            <person name="Martin F."/>
            <person name="Silar P."/>
            <person name="Natvig D.O."/>
            <person name="Lalanne C."/>
            <person name="Gautier V."/>
            <person name="Ament-Velasquez S.L."/>
            <person name="Kruys A."/>
            <person name="Hutchinson M.I."/>
            <person name="Powell A.J."/>
            <person name="Barry K."/>
            <person name="Miller A.N."/>
            <person name="Grigoriev I.V."/>
            <person name="Debuchy R."/>
            <person name="Gladieux P."/>
            <person name="Hiltunen Thoren M."/>
            <person name="Johannesson H."/>
        </authorList>
    </citation>
    <scope>NUCLEOTIDE SEQUENCE</scope>
    <source>
        <strain evidence="2">CBS 892.96</strain>
    </source>
</reference>
<dbReference type="AlphaFoldDB" id="A0AAN6WAA3"/>
<organism evidence="2 3">
    <name type="scientific">Triangularia setosa</name>
    <dbReference type="NCBI Taxonomy" id="2587417"/>
    <lineage>
        <taxon>Eukaryota</taxon>
        <taxon>Fungi</taxon>
        <taxon>Dikarya</taxon>
        <taxon>Ascomycota</taxon>
        <taxon>Pezizomycotina</taxon>
        <taxon>Sordariomycetes</taxon>
        <taxon>Sordariomycetidae</taxon>
        <taxon>Sordariales</taxon>
        <taxon>Podosporaceae</taxon>
        <taxon>Triangularia</taxon>
    </lineage>
</organism>
<dbReference type="EMBL" id="MU866143">
    <property type="protein sequence ID" value="KAK4178278.1"/>
    <property type="molecule type" value="Genomic_DNA"/>
</dbReference>
<feature type="domain" description="T6SS Phospholipase effector Tle1-like catalytic" evidence="1">
    <location>
        <begin position="11"/>
        <end position="175"/>
    </location>
</feature>
<dbReference type="Proteomes" id="UP001302321">
    <property type="component" value="Unassembled WGS sequence"/>
</dbReference>
<evidence type="ECO:0000313" key="2">
    <source>
        <dbReference type="EMBL" id="KAK4178278.1"/>
    </source>
</evidence>
<evidence type="ECO:0000313" key="3">
    <source>
        <dbReference type="Proteomes" id="UP001302321"/>
    </source>
</evidence>
<comment type="caution">
    <text evidence="2">The sequence shown here is derived from an EMBL/GenBank/DDBJ whole genome shotgun (WGS) entry which is preliminary data.</text>
</comment>
<name>A0AAN6WAA3_9PEZI</name>
<protein>
    <recommendedName>
        <fullName evidence="1">T6SS Phospholipase effector Tle1-like catalytic domain-containing protein</fullName>
    </recommendedName>
</protein>
<accession>A0AAN6WAA3</accession>